<dbReference type="InterPro" id="IPR029014">
    <property type="entry name" value="NiFe-Hase_large"/>
</dbReference>
<dbReference type="GO" id="GO:0005739">
    <property type="term" value="C:mitochondrion"/>
    <property type="evidence" value="ECO:0007669"/>
    <property type="project" value="GOC"/>
</dbReference>
<dbReference type="PANTHER" id="PTHR11993:SF10">
    <property type="entry name" value="NADH DEHYDROGENASE [UBIQUINONE] IRON-SULFUR PROTEIN 2, MITOCHONDRIAL"/>
    <property type="match status" value="1"/>
</dbReference>
<dbReference type="InParanoid" id="D8QF80"/>
<reference evidence="3 4" key="1">
    <citation type="journal article" date="2010" name="Nat. Biotechnol.">
        <title>Genome sequence of the model mushroom Schizophyllum commune.</title>
        <authorList>
            <person name="Ohm R.A."/>
            <person name="de Jong J.F."/>
            <person name="Lugones L.G."/>
            <person name="Aerts A."/>
            <person name="Kothe E."/>
            <person name="Stajich J.E."/>
            <person name="de Vries R.P."/>
            <person name="Record E."/>
            <person name="Levasseur A."/>
            <person name="Baker S.E."/>
            <person name="Bartholomew K.A."/>
            <person name="Coutinho P.M."/>
            <person name="Erdmann S."/>
            <person name="Fowler T.J."/>
            <person name="Gathman A.C."/>
            <person name="Lombard V."/>
            <person name="Henrissat B."/>
            <person name="Knabe N."/>
            <person name="Kuees U."/>
            <person name="Lilly W.W."/>
            <person name="Lindquist E."/>
            <person name="Lucas S."/>
            <person name="Magnuson J.K."/>
            <person name="Piumi F."/>
            <person name="Raudaskoski M."/>
            <person name="Salamov A."/>
            <person name="Schmutz J."/>
            <person name="Schwarze F.W.M.R."/>
            <person name="vanKuyk P.A."/>
            <person name="Horton J.S."/>
            <person name="Grigoriev I.V."/>
            <person name="Woesten H.A.B."/>
        </authorList>
    </citation>
    <scope>NUCLEOTIDE SEQUENCE [LARGE SCALE GENOMIC DNA]</scope>
    <source>
        <strain evidence="4">H4-8 / FGSC 9210</strain>
    </source>
</reference>
<sequence>MIGRRDSRRSLSAEYTRHLSVEETLAKGEGGRGSVRHVTVNIGHSTFIEFKTYTQALPHFDRLGYVSMMGYEVCCSVVVEKPLRNIEAPARAGWIRALFGEIARILNHLMAVLTRAMNVGALTPCLRGLRGAREAYEVLRVRPGGVAFDLPHSLLDDTFKRATQYSSHVDEIDKVVTGNRISEQRTINGGRPQHTYRLASPYDAYDQVITKIVVGILPIELV</sequence>
<dbReference type="VEuPathDB" id="FungiDB:SCHCODRAFT_02588858"/>
<dbReference type="GO" id="GO:0006120">
    <property type="term" value="P:mitochondrial electron transport, NADH to ubiquinone"/>
    <property type="evidence" value="ECO:0007669"/>
    <property type="project" value="TreeGrafter"/>
</dbReference>
<dbReference type="KEGG" id="scm:SCHCO_02588858"/>
<evidence type="ECO:0000313" key="3">
    <source>
        <dbReference type="EMBL" id="EFI93080.1"/>
    </source>
</evidence>
<dbReference type="Gene3D" id="1.10.645.10">
    <property type="entry name" value="Cytochrome-c3 Hydrogenase, chain B"/>
    <property type="match status" value="1"/>
</dbReference>
<organism evidence="4">
    <name type="scientific">Schizophyllum commune (strain H4-8 / FGSC 9210)</name>
    <name type="common">Split gill fungus</name>
    <dbReference type="NCBI Taxonomy" id="578458"/>
    <lineage>
        <taxon>Eukaryota</taxon>
        <taxon>Fungi</taxon>
        <taxon>Dikarya</taxon>
        <taxon>Basidiomycota</taxon>
        <taxon>Agaricomycotina</taxon>
        <taxon>Agaricomycetes</taxon>
        <taxon>Agaricomycetidae</taxon>
        <taxon>Agaricales</taxon>
        <taxon>Schizophyllaceae</taxon>
        <taxon>Schizophyllum</taxon>
    </lineage>
</organism>
<accession>D8QF80</accession>
<dbReference type="GeneID" id="9592041"/>
<protein>
    <recommendedName>
        <fullName evidence="2">NADH-quinone oxidoreductase subunit D domain-containing protein</fullName>
    </recommendedName>
</protein>
<dbReference type="InterPro" id="IPR001135">
    <property type="entry name" value="NADH_Q_OxRdtase_suD"/>
</dbReference>
<dbReference type="EMBL" id="GL377311">
    <property type="protein sequence ID" value="EFI93080.1"/>
    <property type="molecule type" value="Genomic_DNA"/>
</dbReference>
<dbReference type="OrthoDB" id="1009at2759"/>
<dbReference type="SUPFAM" id="SSF56762">
    <property type="entry name" value="HydB/Nqo4-like"/>
    <property type="match status" value="1"/>
</dbReference>
<dbReference type="InterPro" id="IPR022885">
    <property type="entry name" value="NDH1_su_D/H"/>
</dbReference>
<dbReference type="STRING" id="578458.D8QF80"/>
<evidence type="ECO:0000313" key="4">
    <source>
        <dbReference type="Proteomes" id="UP000007431"/>
    </source>
</evidence>
<evidence type="ECO:0000256" key="1">
    <source>
        <dbReference type="ARBA" id="ARBA00005769"/>
    </source>
</evidence>
<dbReference type="Pfam" id="PF00346">
    <property type="entry name" value="Complex1_49kDa"/>
    <property type="match status" value="1"/>
</dbReference>
<comment type="similarity">
    <text evidence="1">Belongs to the complex I 49 kDa subunit family.</text>
</comment>
<dbReference type="OMA" id="GENVINC"/>
<dbReference type="PANTHER" id="PTHR11993">
    <property type="entry name" value="NADH-UBIQUINONE OXIDOREDUCTASE 49 KDA SUBUNIT"/>
    <property type="match status" value="1"/>
</dbReference>
<dbReference type="eggNOG" id="KOG2870">
    <property type="taxonomic scope" value="Eukaryota"/>
</dbReference>
<dbReference type="Proteomes" id="UP000007431">
    <property type="component" value="Unassembled WGS sequence"/>
</dbReference>
<evidence type="ECO:0000259" key="2">
    <source>
        <dbReference type="Pfam" id="PF00346"/>
    </source>
</evidence>
<gene>
    <name evidence="3" type="ORF">SCHCODRAFT_237320</name>
</gene>
<dbReference type="GO" id="GO:0051287">
    <property type="term" value="F:NAD binding"/>
    <property type="evidence" value="ECO:0007669"/>
    <property type="project" value="InterPro"/>
</dbReference>
<keyword evidence="4" id="KW-1185">Reference proteome</keyword>
<name>D8QF80_SCHCM</name>
<dbReference type="RefSeq" id="XP_003027983.1">
    <property type="nucleotide sequence ID" value="XM_003027937.1"/>
</dbReference>
<dbReference type="GO" id="GO:0048038">
    <property type="term" value="F:quinone binding"/>
    <property type="evidence" value="ECO:0007669"/>
    <property type="project" value="InterPro"/>
</dbReference>
<dbReference type="HOGENOM" id="CLU_1245995_0_0_1"/>
<feature type="domain" description="NADH-quinone oxidoreductase subunit D" evidence="2">
    <location>
        <begin position="130"/>
        <end position="190"/>
    </location>
</feature>
<dbReference type="AlphaFoldDB" id="D8QF80"/>
<proteinExistence type="inferred from homology"/>
<dbReference type="GO" id="GO:0016651">
    <property type="term" value="F:oxidoreductase activity, acting on NAD(P)H"/>
    <property type="evidence" value="ECO:0007669"/>
    <property type="project" value="InterPro"/>
</dbReference>